<dbReference type="Pfam" id="PF08387">
    <property type="entry name" value="FBD"/>
    <property type="match status" value="1"/>
</dbReference>
<evidence type="ECO:0000259" key="1">
    <source>
        <dbReference type="SMART" id="SM00579"/>
    </source>
</evidence>
<dbReference type="EMBL" id="SZYD01000010">
    <property type="protein sequence ID" value="KAD4982994.1"/>
    <property type="molecule type" value="Genomic_DNA"/>
</dbReference>
<evidence type="ECO:0000313" key="3">
    <source>
        <dbReference type="Proteomes" id="UP000326396"/>
    </source>
</evidence>
<dbReference type="OrthoDB" id="1298633at2759"/>
<dbReference type="AlphaFoldDB" id="A0A5N6NQ84"/>
<comment type="caution">
    <text evidence="2">The sequence shown here is derived from an EMBL/GenBank/DDBJ whole genome shotgun (WGS) entry which is preliminary data.</text>
</comment>
<protein>
    <recommendedName>
        <fullName evidence="1">FBD domain-containing protein</fullName>
    </recommendedName>
</protein>
<gene>
    <name evidence="2" type="ORF">E3N88_19665</name>
</gene>
<keyword evidence="3" id="KW-1185">Reference proteome</keyword>
<accession>A0A5N6NQ84</accession>
<dbReference type="Proteomes" id="UP000326396">
    <property type="component" value="Linkage Group LG18"/>
</dbReference>
<dbReference type="SMART" id="SM00579">
    <property type="entry name" value="FBD"/>
    <property type="match status" value="1"/>
</dbReference>
<reference evidence="2 3" key="1">
    <citation type="submission" date="2019-05" db="EMBL/GenBank/DDBJ databases">
        <title>Mikania micrantha, genome provides insights into the molecular mechanism of rapid growth.</title>
        <authorList>
            <person name="Liu B."/>
        </authorList>
    </citation>
    <scope>NUCLEOTIDE SEQUENCE [LARGE SCALE GENOMIC DNA]</scope>
    <source>
        <strain evidence="2">NLD-2019</strain>
        <tissue evidence="2">Leaf</tissue>
    </source>
</reference>
<name>A0A5N6NQ84_9ASTR</name>
<sequence>MRYNPNEAISQTAMKLFDVQDYSYVKLDHLNELEITNFSNMKPVMNFLKLLLSKSSMLKKVRVVINGVMLHELPASLDHLKHLHLEICLMEQDEISSALCMIRSSPVLKKIVFKMYNKKLPVRRTPNNFLDLENYSDLKLDHLETLEIEMFSKSPLVMDFVKLVMAKAPVLKKVRIQLRGGVSVDEELKMLRSLVLLPFRRASPYAKLVVERYN</sequence>
<dbReference type="InterPro" id="IPR006566">
    <property type="entry name" value="FBD"/>
</dbReference>
<proteinExistence type="predicted"/>
<organism evidence="2 3">
    <name type="scientific">Mikania micrantha</name>
    <name type="common">bitter vine</name>
    <dbReference type="NCBI Taxonomy" id="192012"/>
    <lineage>
        <taxon>Eukaryota</taxon>
        <taxon>Viridiplantae</taxon>
        <taxon>Streptophyta</taxon>
        <taxon>Embryophyta</taxon>
        <taxon>Tracheophyta</taxon>
        <taxon>Spermatophyta</taxon>
        <taxon>Magnoliopsida</taxon>
        <taxon>eudicotyledons</taxon>
        <taxon>Gunneridae</taxon>
        <taxon>Pentapetalae</taxon>
        <taxon>asterids</taxon>
        <taxon>campanulids</taxon>
        <taxon>Asterales</taxon>
        <taxon>Asteraceae</taxon>
        <taxon>Asteroideae</taxon>
        <taxon>Heliantheae alliance</taxon>
        <taxon>Eupatorieae</taxon>
        <taxon>Mikania</taxon>
    </lineage>
</organism>
<evidence type="ECO:0000313" key="2">
    <source>
        <dbReference type="EMBL" id="KAD4982994.1"/>
    </source>
</evidence>
<feature type="domain" description="FBD" evidence="1">
    <location>
        <begin position="137"/>
        <end position="211"/>
    </location>
</feature>